<evidence type="ECO:0000313" key="2">
    <source>
        <dbReference type="Proteomes" id="UP000663848"/>
    </source>
</evidence>
<sequence>MCDIFSPLTQIASCNNSQSNYLYAEHQCIPAITKLDLDICSSAGSIQIVTDSTIISSLNYTSE</sequence>
<gene>
    <name evidence="1" type="ORF">QYT958_LOCUS41957</name>
</gene>
<evidence type="ECO:0000313" key="1">
    <source>
        <dbReference type="EMBL" id="CAF5049533.1"/>
    </source>
</evidence>
<proteinExistence type="predicted"/>
<dbReference type="Proteomes" id="UP000663848">
    <property type="component" value="Unassembled WGS sequence"/>
</dbReference>
<dbReference type="EMBL" id="CAJOBR010050492">
    <property type="protein sequence ID" value="CAF5049533.1"/>
    <property type="molecule type" value="Genomic_DNA"/>
</dbReference>
<feature type="non-terminal residue" evidence="1">
    <location>
        <position position="63"/>
    </location>
</feature>
<comment type="caution">
    <text evidence="1">The sequence shown here is derived from an EMBL/GenBank/DDBJ whole genome shotgun (WGS) entry which is preliminary data.</text>
</comment>
<accession>A0A822CP09</accession>
<organism evidence="1 2">
    <name type="scientific">Rotaria socialis</name>
    <dbReference type="NCBI Taxonomy" id="392032"/>
    <lineage>
        <taxon>Eukaryota</taxon>
        <taxon>Metazoa</taxon>
        <taxon>Spiralia</taxon>
        <taxon>Gnathifera</taxon>
        <taxon>Rotifera</taxon>
        <taxon>Eurotatoria</taxon>
        <taxon>Bdelloidea</taxon>
        <taxon>Philodinida</taxon>
        <taxon>Philodinidae</taxon>
        <taxon>Rotaria</taxon>
    </lineage>
</organism>
<name>A0A822CP09_9BILA</name>
<protein>
    <submittedName>
        <fullName evidence="1">Uncharacterized protein</fullName>
    </submittedName>
</protein>
<reference evidence="1" key="1">
    <citation type="submission" date="2021-02" db="EMBL/GenBank/DDBJ databases">
        <authorList>
            <person name="Nowell W R."/>
        </authorList>
    </citation>
    <scope>NUCLEOTIDE SEQUENCE</scope>
</reference>
<dbReference type="AlphaFoldDB" id="A0A822CP09"/>